<feature type="transmembrane region" description="Helical" evidence="1">
    <location>
        <begin position="88"/>
        <end position="106"/>
    </location>
</feature>
<dbReference type="Proteomes" id="UP000515922">
    <property type="component" value="Segment"/>
</dbReference>
<organism evidence="2 3">
    <name type="scientific">Streptomyces phage Coruscant</name>
    <dbReference type="NCBI Taxonomy" id="2739834"/>
    <lineage>
        <taxon>Viruses</taxon>
        <taxon>Duplodnaviria</taxon>
        <taxon>Heunggongvirae</taxon>
        <taxon>Uroviricota</taxon>
        <taxon>Caudoviricetes</taxon>
        <taxon>Stanwilliamsviridae</taxon>
        <taxon>Boydwoodruffvirinae</taxon>
        <taxon>Coruscantvirus</taxon>
        <taxon>Coruscantvirus coruscant</taxon>
    </lineage>
</organism>
<accession>A0A7G4AVZ0</accession>
<feature type="transmembrane region" description="Helical" evidence="1">
    <location>
        <begin position="20"/>
        <end position="39"/>
    </location>
</feature>
<evidence type="ECO:0000313" key="2">
    <source>
        <dbReference type="EMBL" id="QMP84180.1"/>
    </source>
</evidence>
<keyword evidence="1" id="KW-0812">Transmembrane</keyword>
<dbReference type="EMBL" id="MT711976">
    <property type="protein sequence ID" value="QMP84180.1"/>
    <property type="molecule type" value="Genomic_DNA"/>
</dbReference>
<feature type="transmembrane region" description="Helical" evidence="1">
    <location>
        <begin position="112"/>
        <end position="130"/>
    </location>
</feature>
<evidence type="ECO:0000313" key="3">
    <source>
        <dbReference type="Proteomes" id="UP000515922"/>
    </source>
</evidence>
<evidence type="ECO:0000256" key="1">
    <source>
        <dbReference type="SAM" id="Phobius"/>
    </source>
</evidence>
<name>A0A7G4AVZ0_9CAUD</name>
<keyword evidence="1" id="KW-1133">Transmembrane helix</keyword>
<sequence>MRKIFDELAVNLSKPINTSAISIMALYTFAWGVWLMMPWKALSISPASNLLRTLAPEPALGIAAILIGSIMFYGVIKNNYRSLRRGATAGFYFWFTIALLNFFSFWRSTGWITAGMVSFYCFFVAVNLRVNRKKSFDLHDNKNTNNMKP</sequence>
<keyword evidence="1" id="KW-0472">Membrane</keyword>
<proteinExistence type="predicted"/>
<protein>
    <submittedName>
        <fullName evidence="2">Membrane protein</fullName>
    </submittedName>
</protein>
<gene>
    <name evidence="2" type="ORF">HUN41_00051</name>
</gene>
<feature type="transmembrane region" description="Helical" evidence="1">
    <location>
        <begin position="59"/>
        <end position="76"/>
    </location>
</feature>
<keyword evidence="3" id="KW-1185">Reference proteome</keyword>
<reference evidence="2 3" key="1">
    <citation type="submission" date="2020-07" db="EMBL/GenBank/DDBJ databases">
        <title>Streptomyces phage Genome sequencing and assembly.</title>
        <authorList>
            <person name="Sharma V."/>
            <person name="Hardy A."/>
            <person name="Frunzke J."/>
        </authorList>
    </citation>
    <scope>NUCLEOTIDE SEQUENCE [LARGE SCALE GENOMIC DNA]</scope>
</reference>